<dbReference type="PANTHER" id="PTHR36111">
    <property type="entry name" value="INNER MEMBRANE PROTEIN-RELATED"/>
    <property type="match status" value="1"/>
</dbReference>
<protein>
    <recommendedName>
        <fullName evidence="4">Transport protein</fullName>
    </recommendedName>
</protein>
<keyword evidence="1" id="KW-0812">Transmembrane</keyword>
<gene>
    <name evidence="2" type="ORF">HMPREF0322_03519</name>
</gene>
<feature type="transmembrane region" description="Helical" evidence="1">
    <location>
        <begin position="50"/>
        <end position="68"/>
    </location>
</feature>
<dbReference type="EMBL" id="AFZX01000092">
    <property type="protein sequence ID" value="EHL05759.1"/>
    <property type="molecule type" value="Genomic_DNA"/>
</dbReference>
<evidence type="ECO:0000313" key="3">
    <source>
        <dbReference type="Proteomes" id="UP000004416"/>
    </source>
</evidence>
<organism evidence="2 3">
    <name type="scientific">Desulfitobacterium hafniense DP7</name>
    <dbReference type="NCBI Taxonomy" id="537010"/>
    <lineage>
        <taxon>Bacteria</taxon>
        <taxon>Bacillati</taxon>
        <taxon>Bacillota</taxon>
        <taxon>Clostridia</taxon>
        <taxon>Eubacteriales</taxon>
        <taxon>Desulfitobacteriaceae</taxon>
        <taxon>Desulfitobacterium</taxon>
    </lineage>
</organism>
<keyword evidence="1" id="KW-1133">Transmembrane helix</keyword>
<dbReference type="PATRIC" id="fig|537010.4.peg.3294"/>
<evidence type="ECO:0000256" key="1">
    <source>
        <dbReference type="SAM" id="Phobius"/>
    </source>
</evidence>
<dbReference type="AlphaFoldDB" id="G9XRC1"/>
<feature type="transmembrane region" description="Helical" evidence="1">
    <location>
        <begin position="222"/>
        <end position="239"/>
    </location>
</feature>
<comment type="caution">
    <text evidence="2">The sequence shown here is derived from an EMBL/GenBank/DDBJ whole genome shotgun (WGS) entry which is preliminary data.</text>
</comment>
<feature type="transmembrane region" description="Helical" evidence="1">
    <location>
        <begin position="15"/>
        <end position="38"/>
    </location>
</feature>
<evidence type="ECO:0000313" key="2">
    <source>
        <dbReference type="EMBL" id="EHL05759.1"/>
    </source>
</evidence>
<feature type="transmembrane region" description="Helical" evidence="1">
    <location>
        <begin position="196"/>
        <end position="216"/>
    </location>
</feature>
<dbReference type="Proteomes" id="UP000004416">
    <property type="component" value="Unassembled WGS sequence"/>
</dbReference>
<reference evidence="2 3" key="1">
    <citation type="submission" date="2011-08" db="EMBL/GenBank/DDBJ databases">
        <authorList>
            <person name="Weinstock G."/>
            <person name="Sodergren E."/>
            <person name="Clifton S."/>
            <person name="Fulton L."/>
            <person name="Fulton B."/>
            <person name="Courtney L."/>
            <person name="Fronick C."/>
            <person name="Harrison M."/>
            <person name="Strong C."/>
            <person name="Farmer C."/>
            <person name="Delahaunty K."/>
            <person name="Markovic C."/>
            <person name="Hall O."/>
            <person name="Minx P."/>
            <person name="Tomlinson C."/>
            <person name="Mitreva M."/>
            <person name="Hou S."/>
            <person name="Chen J."/>
            <person name="Wollam A."/>
            <person name="Pepin K.H."/>
            <person name="Johnson M."/>
            <person name="Bhonagiri V."/>
            <person name="Zhang X."/>
            <person name="Suruliraj S."/>
            <person name="Warren W."/>
            <person name="Chinwalla A."/>
            <person name="Mardis E.R."/>
            <person name="Wilson R.K."/>
        </authorList>
    </citation>
    <scope>NUCLEOTIDE SEQUENCE [LARGE SCALE GENOMIC DNA]</scope>
    <source>
        <strain evidence="2 3">DP7</strain>
    </source>
</reference>
<feature type="transmembrane region" description="Helical" evidence="1">
    <location>
        <begin position="115"/>
        <end position="134"/>
    </location>
</feature>
<sequence length="243" mass="25898">MTLQLLEGLLFYHEGGFVVIGTIVNTLAILVGSMMGGSIKKGIGEKYQNALYNAMGLAACGLGINAIVQSMPKSTFPVLFIISLAIGSLAGSFINLNDRFETLTKRFSKGNLSQGLSTAILLFCVGTLSILGPMESALHDNHTYLYTNATLDFVTSLVLASAYGIGIALSAVVLFLWQGSIYLLSGYLSSFLTAELLNEVSLIGGFLILSSGLSILKIKDCNALNMLPALFVPIVWFIIKAIL</sequence>
<dbReference type="InterPro" id="IPR007563">
    <property type="entry name" value="DUF554"/>
</dbReference>
<feature type="transmembrane region" description="Helical" evidence="1">
    <location>
        <begin position="74"/>
        <end position="94"/>
    </location>
</feature>
<dbReference type="Pfam" id="PF04474">
    <property type="entry name" value="DUF554"/>
    <property type="match status" value="1"/>
</dbReference>
<accession>G9XRC1</accession>
<name>G9XRC1_DESHA</name>
<dbReference type="HOGENOM" id="CLU_091659_0_1_9"/>
<dbReference type="PANTHER" id="PTHR36111:SF2">
    <property type="entry name" value="INNER MEMBRANE PROTEIN"/>
    <property type="match status" value="1"/>
</dbReference>
<evidence type="ECO:0008006" key="4">
    <source>
        <dbReference type="Google" id="ProtNLM"/>
    </source>
</evidence>
<feature type="transmembrane region" description="Helical" evidence="1">
    <location>
        <begin position="154"/>
        <end position="184"/>
    </location>
</feature>
<keyword evidence="1" id="KW-0472">Membrane</keyword>
<proteinExistence type="predicted"/>